<evidence type="ECO:0000313" key="16">
    <source>
        <dbReference type="Proteomes" id="UP000182057"/>
    </source>
</evidence>
<reference evidence="14 17" key="2">
    <citation type="submission" date="2017-09" db="EMBL/GenBank/DDBJ databases">
        <title>Phase variable restriction modification systems are present in the genome sequences of periodontal pathogens Prevotella intermedia, Tannerella forsythia and Porphyromonas gingivalis.</title>
        <authorList>
            <person name="Haigh R.D."/>
            <person name="Crawford L."/>
            <person name="Ralph J."/>
            <person name="Wanford J."/>
            <person name="Vartoukian S.R."/>
            <person name="Hijazib K."/>
            <person name="Wade W."/>
            <person name="Oggioni M.R."/>
        </authorList>
    </citation>
    <scope>NUCLEOTIDE SEQUENCE [LARGE SCALE GENOMIC DNA]</scope>
    <source>
        <strain evidence="14 17">WW11663</strain>
    </source>
</reference>
<feature type="domain" description="FtsX extracellular" evidence="13">
    <location>
        <begin position="53"/>
        <end position="144"/>
    </location>
</feature>
<evidence type="ECO:0000313" key="14">
    <source>
        <dbReference type="EMBL" id="PDP45153.1"/>
    </source>
</evidence>
<evidence type="ECO:0000256" key="5">
    <source>
        <dbReference type="ARBA" id="ARBA00022618"/>
    </source>
</evidence>
<dbReference type="GO" id="GO:0005886">
    <property type="term" value="C:plasma membrane"/>
    <property type="evidence" value="ECO:0007669"/>
    <property type="project" value="UniProtKB-SubCell"/>
</dbReference>
<comment type="subcellular location">
    <subcellularLocation>
        <location evidence="1">Cell membrane</location>
        <topology evidence="1">Multi-pass membrane protein</topology>
    </subcellularLocation>
</comment>
<feature type="transmembrane region" description="Helical" evidence="11">
    <location>
        <begin position="17"/>
        <end position="39"/>
    </location>
</feature>
<dbReference type="PANTHER" id="PTHR47755">
    <property type="entry name" value="CELL DIVISION PROTEIN FTSX"/>
    <property type="match status" value="1"/>
</dbReference>
<evidence type="ECO:0000259" key="12">
    <source>
        <dbReference type="Pfam" id="PF02687"/>
    </source>
</evidence>
<dbReference type="Pfam" id="PF02687">
    <property type="entry name" value="FtsX"/>
    <property type="match status" value="1"/>
</dbReference>
<evidence type="ECO:0000313" key="15">
    <source>
        <dbReference type="EMBL" id="SCQ21858.1"/>
    </source>
</evidence>
<evidence type="ECO:0000256" key="4">
    <source>
        <dbReference type="ARBA" id="ARBA00022475"/>
    </source>
</evidence>
<dbReference type="Proteomes" id="UP000182057">
    <property type="component" value="Unassembled WGS sequence"/>
</dbReference>
<evidence type="ECO:0000256" key="11">
    <source>
        <dbReference type="SAM" id="Phobius"/>
    </source>
</evidence>
<dbReference type="EMBL" id="FMMM01000055">
    <property type="protein sequence ID" value="SCQ21858.1"/>
    <property type="molecule type" value="Genomic_DNA"/>
</dbReference>
<dbReference type="InterPro" id="IPR004513">
    <property type="entry name" value="FtsX"/>
</dbReference>
<accession>A0A1D3UP79</accession>
<dbReference type="PANTHER" id="PTHR47755:SF1">
    <property type="entry name" value="CELL DIVISION PROTEIN FTSX"/>
    <property type="match status" value="1"/>
</dbReference>
<organism evidence="15 16">
    <name type="scientific">Tannerella forsythia</name>
    <name type="common">Bacteroides forsythus</name>
    <dbReference type="NCBI Taxonomy" id="28112"/>
    <lineage>
        <taxon>Bacteria</taxon>
        <taxon>Pseudomonadati</taxon>
        <taxon>Bacteroidota</taxon>
        <taxon>Bacteroidia</taxon>
        <taxon>Bacteroidales</taxon>
        <taxon>Tannerellaceae</taxon>
        <taxon>Tannerella</taxon>
    </lineage>
</organism>
<feature type="transmembrane region" description="Helical" evidence="11">
    <location>
        <begin position="257"/>
        <end position="278"/>
    </location>
</feature>
<evidence type="ECO:0000256" key="1">
    <source>
        <dbReference type="ARBA" id="ARBA00004651"/>
    </source>
</evidence>
<keyword evidence="9 10" id="KW-0131">Cell cycle</keyword>
<evidence type="ECO:0000313" key="17">
    <source>
        <dbReference type="Proteomes" id="UP000219259"/>
    </source>
</evidence>
<dbReference type="GO" id="GO:0051301">
    <property type="term" value="P:cell division"/>
    <property type="evidence" value="ECO:0007669"/>
    <property type="project" value="UniProtKB-KW"/>
</dbReference>
<reference evidence="15 16" key="1">
    <citation type="submission" date="2016-09" db="EMBL/GenBank/DDBJ databases">
        <authorList>
            <person name="Capua I."/>
            <person name="De Benedictis P."/>
            <person name="Joannis T."/>
            <person name="Lombin L.H."/>
            <person name="Cattoli G."/>
        </authorList>
    </citation>
    <scope>NUCLEOTIDE SEQUENCE [LARGE SCALE GENOMIC DNA]</scope>
    <source>
        <strain evidence="15 16">UB20</strain>
    </source>
</reference>
<feature type="domain" description="ABC3 transporter permease C-terminal" evidence="12">
    <location>
        <begin position="168"/>
        <end position="284"/>
    </location>
</feature>
<evidence type="ECO:0000256" key="7">
    <source>
        <dbReference type="ARBA" id="ARBA00022989"/>
    </source>
</evidence>
<dbReference type="PIRSF" id="PIRSF003097">
    <property type="entry name" value="FtsX"/>
    <property type="match status" value="1"/>
</dbReference>
<keyword evidence="4 10" id="KW-1003">Cell membrane</keyword>
<dbReference type="RefSeq" id="WP_046824963.1">
    <property type="nucleotide sequence ID" value="NZ_CAUQHC010000006.1"/>
</dbReference>
<evidence type="ECO:0000256" key="10">
    <source>
        <dbReference type="PIRNR" id="PIRNR003097"/>
    </source>
</evidence>
<protein>
    <recommendedName>
        <fullName evidence="3 10">Cell division protein FtsX</fullName>
    </recommendedName>
</protein>
<dbReference type="InterPro" id="IPR040690">
    <property type="entry name" value="FtsX_ECD"/>
</dbReference>
<evidence type="ECO:0000259" key="13">
    <source>
        <dbReference type="Pfam" id="PF18075"/>
    </source>
</evidence>
<evidence type="ECO:0000256" key="6">
    <source>
        <dbReference type="ARBA" id="ARBA00022692"/>
    </source>
</evidence>
<dbReference type="Proteomes" id="UP000219259">
    <property type="component" value="Unassembled WGS sequence"/>
</dbReference>
<dbReference type="OrthoDB" id="9813411at2"/>
<dbReference type="Gene3D" id="3.30.70.3040">
    <property type="match status" value="1"/>
</dbReference>
<dbReference type="Pfam" id="PF18075">
    <property type="entry name" value="FtsX_ECD"/>
    <property type="match status" value="1"/>
</dbReference>
<evidence type="ECO:0000256" key="2">
    <source>
        <dbReference type="ARBA" id="ARBA00007379"/>
    </source>
</evidence>
<keyword evidence="7 11" id="KW-1133">Transmembrane helix</keyword>
<proteinExistence type="inferred from homology"/>
<name>A0A1D3UP79_TANFO</name>
<dbReference type="AlphaFoldDB" id="A0A1D3UP79"/>
<feature type="transmembrane region" description="Helical" evidence="11">
    <location>
        <begin position="216"/>
        <end position="237"/>
    </location>
</feature>
<keyword evidence="5 10" id="KW-0132">Cell division</keyword>
<keyword evidence="8 10" id="KW-0472">Membrane</keyword>
<evidence type="ECO:0000256" key="8">
    <source>
        <dbReference type="ARBA" id="ARBA00023136"/>
    </source>
</evidence>
<comment type="similarity">
    <text evidence="2 10">Belongs to the ABC-4 integral membrane protein family. FtsX subfamily.</text>
</comment>
<dbReference type="InterPro" id="IPR003838">
    <property type="entry name" value="ABC3_permease_C"/>
</dbReference>
<gene>
    <name evidence="15" type="primary">ftsX</name>
    <name evidence="14" type="ORF">CLI86_00520</name>
    <name evidence="15" type="ORF">TFUB20_01515</name>
</gene>
<dbReference type="EMBL" id="NSLJ01000001">
    <property type="protein sequence ID" value="PDP45153.1"/>
    <property type="molecule type" value="Genomic_DNA"/>
</dbReference>
<sequence length="292" mass="33122">MTASKKKAPISFFNSRLISVISIALALYMMGLFFIFGLISKELSVYMKENIAFSILLKEDIKEADIRQMERQLNAQPFIKSAKYISKEEAAREMVAELGEDPQMFLGFNPFQASMEVKLKSAYANPDSLQQIEKKLTSYTNVSELLYQKDIMQVVNNNVRRIGLVLFMLITILVLISFVLISNTIRLLIYSKRFLVYTMRLVGATPAFIRRPFIRYNIVSGLIAGVLAIMMLMGTLYYLEGELAGLEQILRGEGLLIVYGAVLVLGIVLAVLAAWFAVNRYMYMAVGKMYYI</sequence>
<feature type="transmembrane region" description="Helical" evidence="11">
    <location>
        <begin position="162"/>
        <end position="181"/>
    </location>
</feature>
<evidence type="ECO:0000256" key="9">
    <source>
        <dbReference type="ARBA" id="ARBA00023306"/>
    </source>
</evidence>
<evidence type="ECO:0000256" key="3">
    <source>
        <dbReference type="ARBA" id="ARBA00021907"/>
    </source>
</evidence>
<keyword evidence="6 11" id="KW-0812">Transmembrane</keyword>